<keyword evidence="2" id="KW-1185">Reference proteome</keyword>
<evidence type="ECO:0000313" key="1">
    <source>
        <dbReference type="EMBL" id="KAK9871394.1"/>
    </source>
</evidence>
<dbReference type="EMBL" id="JARQZJ010000005">
    <property type="protein sequence ID" value="KAK9871394.1"/>
    <property type="molecule type" value="Genomic_DNA"/>
</dbReference>
<name>A0AAW1TW51_9CUCU</name>
<evidence type="ECO:0000313" key="2">
    <source>
        <dbReference type="Proteomes" id="UP001431783"/>
    </source>
</evidence>
<accession>A0AAW1TW51</accession>
<dbReference type="AlphaFoldDB" id="A0AAW1TW51"/>
<reference evidence="1 2" key="1">
    <citation type="submission" date="2023-03" db="EMBL/GenBank/DDBJ databases">
        <title>Genome insight into feeding habits of ladybird beetles.</title>
        <authorList>
            <person name="Li H.-S."/>
            <person name="Huang Y.-H."/>
            <person name="Pang H."/>
        </authorList>
    </citation>
    <scope>NUCLEOTIDE SEQUENCE [LARGE SCALE GENOMIC DNA]</scope>
    <source>
        <strain evidence="1">SYSU_2023b</strain>
        <tissue evidence="1">Whole body</tissue>
    </source>
</reference>
<dbReference type="Proteomes" id="UP001431783">
    <property type="component" value="Unassembled WGS sequence"/>
</dbReference>
<comment type="caution">
    <text evidence="1">The sequence shown here is derived from an EMBL/GenBank/DDBJ whole genome shotgun (WGS) entry which is preliminary data.</text>
</comment>
<organism evidence="1 2">
    <name type="scientific">Henosepilachna vigintioctopunctata</name>
    <dbReference type="NCBI Taxonomy" id="420089"/>
    <lineage>
        <taxon>Eukaryota</taxon>
        <taxon>Metazoa</taxon>
        <taxon>Ecdysozoa</taxon>
        <taxon>Arthropoda</taxon>
        <taxon>Hexapoda</taxon>
        <taxon>Insecta</taxon>
        <taxon>Pterygota</taxon>
        <taxon>Neoptera</taxon>
        <taxon>Endopterygota</taxon>
        <taxon>Coleoptera</taxon>
        <taxon>Polyphaga</taxon>
        <taxon>Cucujiformia</taxon>
        <taxon>Coccinelloidea</taxon>
        <taxon>Coccinellidae</taxon>
        <taxon>Epilachninae</taxon>
        <taxon>Epilachnini</taxon>
        <taxon>Henosepilachna</taxon>
    </lineage>
</organism>
<sequence>MLPVIHPSSVITDPIYSNCFTLGKATPKTTKLNIIIPTLLFVVEDVILYGIAPLQEPTIAQLSIDKKNTVAIEAIAFEGWWYREIKQHNSRICSSSSTRRRLCGVPAELFFALWERLRLPTFPNSSNATVDDDYGDGLNGGLPAIVEAVHAPEDRIMLIQLVQHALLSIPDVVDSPKDANLCNMQK</sequence>
<protein>
    <submittedName>
        <fullName evidence="1">Uncharacterized protein</fullName>
    </submittedName>
</protein>
<proteinExistence type="predicted"/>
<gene>
    <name evidence="1" type="ORF">WA026_011647</name>
</gene>